<dbReference type="Proteomes" id="UP000295131">
    <property type="component" value="Unassembled WGS sequence"/>
</dbReference>
<organism evidence="1 2">
    <name type="scientific">Pseudohoeflea suaedae</name>
    <dbReference type="NCBI Taxonomy" id="877384"/>
    <lineage>
        <taxon>Bacteria</taxon>
        <taxon>Pseudomonadati</taxon>
        <taxon>Pseudomonadota</taxon>
        <taxon>Alphaproteobacteria</taxon>
        <taxon>Hyphomicrobiales</taxon>
        <taxon>Rhizobiaceae</taxon>
        <taxon>Pseudohoeflea</taxon>
    </lineage>
</organism>
<evidence type="ECO:0000313" key="2">
    <source>
        <dbReference type="Proteomes" id="UP000295131"/>
    </source>
</evidence>
<gene>
    <name evidence="1" type="ORF">E2A64_07135</name>
</gene>
<protein>
    <recommendedName>
        <fullName evidence="3">Surface antigen domain-containing protein</fullName>
    </recommendedName>
</protein>
<evidence type="ECO:0008006" key="3">
    <source>
        <dbReference type="Google" id="ProtNLM"/>
    </source>
</evidence>
<reference evidence="1 2" key="1">
    <citation type="journal article" date="2013" name="Int. J. Syst. Evol. Microbiol.">
        <title>Hoeflea suaedae sp. nov., an endophytic bacterium isolated from the root of the halophyte Suaeda maritima.</title>
        <authorList>
            <person name="Chung E.J."/>
            <person name="Park J.A."/>
            <person name="Pramanik P."/>
            <person name="Bibi F."/>
            <person name="Jeon C.O."/>
            <person name="Chung Y.R."/>
        </authorList>
    </citation>
    <scope>NUCLEOTIDE SEQUENCE [LARGE SCALE GENOMIC DNA]</scope>
    <source>
        <strain evidence="1 2">YC6898</strain>
    </source>
</reference>
<accession>A0A4R5PP58</accession>
<dbReference type="AlphaFoldDB" id="A0A4R5PP58"/>
<proteinExistence type="predicted"/>
<sequence length="136" mass="13800">MTLALAVAGCATSNSGVSPLSFASAGKSSELGSNQLLSALNGGVLPAGSMTDLSKSDRLRVLEAEYKALESAPGGLPVAWKSFDGRANGQVIAATPYQVGQQNCRQYTHSATIGGQTVTGQGAACRNPDGSWTPLT</sequence>
<name>A0A4R5PP58_9HYPH</name>
<dbReference type="OrthoDB" id="5402098at2"/>
<dbReference type="InterPro" id="IPR016364">
    <property type="entry name" value="Surface_antigen_Rickettsia"/>
</dbReference>
<dbReference type="PIRSF" id="PIRSF002721">
    <property type="entry name" value="Surface_antigen_Rickettsia"/>
    <property type="match status" value="1"/>
</dbReference>
<evidence type="ECO:0000313" key="1">
    <source>
        <dbReference type="EMBL" id="TDH38860.1"/>
    </source>
</evidence>
<dbReference type="EMBL" id="SMSI01000001">
    <property type="protein sequence ID" value="TDH38860.1"/>
    <property type="molecule type" value="Genomic_DNA"/>
</dbReference>
<comment type="caution">
    <text evidence="1">The sequence shown here is derived from an EMBL/GenBank/DDBJ whole genome shotgun (WGS) entry which is preliminary data.</text>
</comment>
<keyword evidence="2" id="KW-1185">Reference proteome</keyword>